<gene>
    <name evidence="1" type="ORF">PAESOLCIP111_01114</name>
</gene>
<accession>A0A916JXM4</accession>
<comment type="caution">
    <text evidence="1">The sequence shown here is derived from an EMBL/GenBank/DDBJ whole genome shotgun (WGS) entry which is preliminary data.</text>
</comment>
<reference evidence="1" key="1">
    <citation type="submission" date="2021-06" db="EMBL/GenBank/DDBJ databases">
        <authorList>
            <person name="Criscuolo A."/>
        </authorList>
    </citation>
    <scope>NUCLEOTIDE SEQUENCE</scope>
    <source>
        <strain evidence="1">CIP111600</strain>
    </source>
</reference>
<dbReference type="InterPro" id="IPR019646">
    <property type="entry name" value="Aminoglyc_AdlTrfase"/>
</dbReference>
<dbReference type="AlphaFoldDB" id="A0A916JXM4"/>
<name>A0A916JXM4_9BACL</name>
<proteinExistence type="predicted"/>
<evidence type="ECO:0000313" key="2">
    <source>
        <dbReference type="Proteomes" id="UP000693672"/>
    </source>
</evidence>
<evidence type="ECO:0000313" key="1">
    <source>
        <dbReference type="EMBL" id="CAG7608940.1"/>
    </source>
</evidence>
<dbReference type="Pfam" id="PF10706">
    <property type="entry name" value="Aminoglyc_resit"/>
    <property type="match status" value="1"/>
</dbReference>
<dbReference type="Proteomes" id="UP000693672">
    <property type="component" value="Unassembled WGS sequence"/>
</dbReference>
<evidence type="ECO:0008006" key="3">
    <source>
        <dbReference type="Google" id="ProtNLM"/>
    </source>
</evidence>
<keyword evidence="2" id="KW-1185">Reference proteome</keyword>
<organism evidence="1 2">
    <name type="scientific">Paenibacillus solanacearum</name>
    <dbReference type="NCBI Taxonomy" id="2048548"/>
    <lineage>
        <taxon>Bacteria</taxon>
        <taxon>Bacillati</taxon>
        <taxon>Bacillota</taxon>
        <taxon>Bacilli</taxon>
        <taxon>Bacillales</taxon>
        <taxon>Paenibacillaceae</taxon>
        <taxon>Paenibacillus</taxon>
    </lineage>
</organism>
<dbReference type="EMBL" id="CAJVAS010000003">
    <property type="protein sequence ID" value="CAG7608940.1"/>
    <property type="molecule type" value="Genomic_DNA"/>
</dbReference>
<dbReference type="RefSeq" id="WP_218090929.1">
    <property type="nucleotide sequence ID" value="NZ_CAJVAS010000003.1"/>
</dbReference>
<protein>
    <recommendedName>
        <fullName evidence="3">Aminoglycoside adenylyltransferase</fullName>
    </recommendedName>
</protein>
<sequence>MRTDISNWKPLTVREINEIFSDIPIRWCIAGGWALDLHLGKQTREHSDVDVIITREEQFIAYEHLIRDWTLYRAEDGKLSLWEDGVYLNTTNDVWVSKNDESPWAFQLMIIDTEDYWWTYKRDKSIRRPIADMMLKTDEGIPYLRPEIQLLHKAGGSNVREKDYRDFQTMLPSLLEQEKEWLKSSLNRQFPEGHDWLKFL</sequence>